<proteinExistence type="predicted"/>
<name>M1CBK4_SOLTU</name>
<evidence type="ECO:0000256" key="1">
    <source>
        <dbReference type="SAM" id="Phobius"/>
    </source>
</evidence>
<organism evidence="2 3">
    <name type="scientific">Solanum tuberosum</name>
    <name type="common">Potato</name>
    <dbReference type="NCBI Taxonomy" id="4113"/>
    <lineage>
        <taxon>Eukaryota</taxon>
        <taxon>Viridiplantae</taxon>
        <taxon>Streptophyta</taxon>
        <taxon>Embryophyta</taxon>
        <taxon>Tracheophyta</taxon>
        <taxon>Spermatophyta</taxon>
        <taxon>Magnoliopsida</taxon>
        <taxon>eudicotyledons</taxon>
        <taxon>Gunneridae</taxon>
        <taxon>Pentapetalae</taxon>
        <taxon>asterids</taxon>
        <taxon>lamiids</taxon>
        <taxon>Solanales</taxon>
        <taxon>Solanaceae</taxon>
        <taxon>Solanoideae</taxon>
        <taxon>Solaneae</taxon>
        <taxon>Solanum</taxon>
    </lineage>
</organism>
<evidence type="ECO:0000313" key="3">
    <source>
        <dbReference type="Proteomes" id="UP000011115"/>
    </source>
</evidence>
<dbReference type="AlphaFoldDB" id="M1CBK4"/>
<keyword evidence="3" id="KW-1185">Reference proteome</keyword>
<reference evidence="3" key="1">
    <citation type="journal article" date="2011" name="Nature">
        <title>Genome sequence and analysis of the tuber crop potato.</title>
        <authorList>
            <consortium name="The Potato Genome Sequencing Consortium"/>
        </authorList>
    </citation>
    <scope>NUCLEOTIDE SEQUENCE [LARGE SCALE GENOMIC DNA]</scope>
    <source>
        <strain evidence="3">cv. DM1-3 516 R44</strain>
    </source>
</reference>
<keyword evidence="1" id="KW-0812">Transmembrane</keyword>
<keyword evidence="1" id="KW-0472">Membrane</keyword>
<evidence type="ECO:0000313" key="2">
    <source>
        <dbReference type="EnsemblPlants" id="PGSC0003DMT400064007"/>
    </source>
</evidence>
<dbReference type="EnsemblPlants" id="PGSC0003DMT400064007">
    <property type="protein sequence ID" value="PGSC0003DMT400064007"/>
    <property type="gene ID" value="PGSC0003DMG400024878"/>
</dbReference>
<keyword evidence="1" id="KW-1133">Transmembrane helix</keyword>
<dbReference type="ExpressionAtlas" id="M1CBK4">
    <property type="expression patterns" value="baseline"/>
</dbReference>
<sequence length="150" mass="16888">MFLFYHLILHALILSVCTVVSLFFILVHSAKKGKCFLNPLVFTLFQHLEKRKLLQQASYLSFVLQNIPAVIPEEVELESLDRNDNQMHQCSDETTPMKQNILGTTPEKVELEPLSKGEKDDNQMHQCADETTPTVAIKCEPKDGAPCSGS</sequence>
<dbReference type="Gramene" id="PGSC0003DMT400064007">
    <property type="protein sequence ID" value="PGSC0003DMT400064007"/>
    <property type="gene ID" value="PGSC0003DMG400024878"/>
</dbReference>
<dbReference type="HOGENOM" id="CLU_1743723_0_0_1"/>
<reference evidence="2" key="2">
    <citation type="submission" date="2015-06" db="UniProtKB">
        <authorList>
            <consortium name="EnsemblPlants"/>
        </authorList>
    </citation>
    <scope>IDENTIFICATION</scope>
    <source>
        <strain evidence="2">DM1-3 516 R44</strain>
    </source>
</reference>
<protein>
    <submittedName>
        <fullName evidence="2">Zinc finger family protein</fullName>
    </submittedName>
</protein>
<dbReference type="Proteomes" id="UP000011115">
    <property type="component" value="Unassembled WGS sequence"/>
</dbReference>
<accession>M1CBK4</accession>
<feature type="transmembrane region" description="Helical" evidence="1">
    <location>
        <begin position="6"/>
        <end position="27"/>
    </location>
</feature>